<keyword evidence="2" id="KW-0805">Transcription regulation</keyword>
<dbReference type="Gene3D" id="1.10.10.10">
    <property type="entry name" value="Winged helix-like DNA-binding domain superfamily/Winged helix DNA-binding domain"/>
    <property type="match status" value="1"/>
</dbReference>
<name>A0A0V8GIH9_9BACL</name>
<sequence>MHTQSDESLYHLMRSGDEQALETLYEKYERLLFSFAYRFTNNDRLSEEVIQEVWMKIWNGRVDFDTQKGKFSSWILTITRNAALDCLRREKRQPTIEVEERDGGYDEPVERTVMQRETAAEVRGAVSELKSEQQDLIELVYFQGLTQQQIADQLDLPLGTVKTRIRSAIQALRKRLDGRERDGRTLS</sequence>
<evidence type="ECO:0000313" key="12">
    <source>
        <dbReference type="Proteomes" id="UP000072605"/>
    </source>
</evidence>
<dbReference type="Proteomes" id="UP000053797">
    <property type="component" value="Unassembled WGS sequence"/>
</dbReference>
<accession>A0A0V8GIH9</accession>
<dbReference type="InterPro" id="IPR013325">
    <property type="entry name" value="RNA_pol_sigma_r2"/>
</dbReference>
<gene>
    <name evidence="8" type="ORF">AS033_01265</name>
    <name evidence="9" type="ORF">RSA11_15830</name>
    <name evidence="10" type="ORF">SZL87_06000</name>
</gene>
<evidence type="ECO:0000256" key="4">
    <source>
        <dbReference type="ARBA" id="ARBA00023125"/>
    </source>
</evidence>
<evidence type="ECO:0000313" key="13">
    <source>
        <dbReference type="Proteomes" id="UP001387110"/>
    </source>
</evidence>
<keyword evidence="3" id="KW-0731">Sigma factor</keyword>
<keyword evidence="5" id="KW-0804">Transcription</keyword>
<dbReference type="EMBL" id="JBAWKY010000001">
    <property type="protein sequence ID" value="MEI4461981.1"/>
    <property type="molecule type" value="Genomic_DNA"/>
</dbReference>
<dbReference type="Proteomes" id="UP000072605">
    <property type="component" value="Unassembled WGS sequence"/>
</dbReference>
<feature type="domain" description="RNA polymerase sigma-70 region 2" evidence="6">
    <location>
        <begin position="24"/>
        <end position="92"/>
    </location>
</feature>
<dbReference type="RefSeq" id="WP_023469358.1">
    <property type="nucleotide sequence ID" value="NZ_FMYN01000001.1"/>
</dbReference>
<keyword evidence="4" id="KW-0238">DNA-binding</keyword>
<evidence type="ECO:0000256" key="1">
    <source>
        <dbReference type="ARBA" id="ARBA00010641"/>
    </source>
</evidence>
<keyword evidence="13" id="KW-1185">Reference proteome</keyword>
<dbReference type="GO" id="GO:0006352">
    <property type="term" value="P:DNA-templated transcription initiation"/>
    <property type="evidence" value="ECO:0007669"/>
    <property type="project" value="InterPro"/>
</dbReference>
<reference evidence="8 11" key="1">
    <citation type="journal article" date="2015" name="Int. J. Syst. Evol. Microbiol.">
        <title>Exiguobacterium enclense sp. nov., isolated from sediment.</title>
        <authorList>
            <person name="Dastager S.G."/>
            <person name="Mawlankar R."/>
            <person name="Sonalkar V.V."/>
            <person name="Thorat M.N."/>
            <person name="Mual P."/>
            <person name="Verma A."/>
            <person name="Krishnamurthi S."/>
            <person name="Tang S.K."/>
            <person name="Li W.J."/>
        </authorList>
    </citation>
    <scope>NUCLEOTIDE SEQUENCE [LARGE SCALE GENOMIC DNA]</scope>
    <source>
        <strain evidence="8 11">NIO-1109</strain>
    </source>
</reference>
<dbReference type="InterPro" id="IPR007627">
    <property type="entry name" value="RNA_pol_sigma70_r2"/>
</dbReference>
<evidence type="ECO:0000313" key="10">
    <source>
        <dbReference type="EMBL" id="MEI4461981.1"/>
    </source>
</evidence>
<dbReference type="GO" id="GO:0003677">
    <property type="term" value="F:DNA binding"/>
    <property type="evidence" value="ECO:0007669"/>
    <property type="project" value="UniProtKB-KW"/>
</dbReference>
<dbReference type="CDD" id="cd06171">
    <property type="entry name" value="Sigma70_r4"/>
    <property type="match status" value="1"/>
</dbReference>
<dbReference type="PANTHER" id="PTHR43133:SF62">
    <property type="entry name" value="RNA POLYMERASE SIGMA FACTOR SIGZ"/>
    <property type="match status" value="1"/>
</dbReference>
<evidence type="ECO:0000313" key="8">
    <source>
        <dbReference type="EMBL" id="KSU50029.1"/>
    </source>
</evidence>
<protein>
    <submittedName>
        <fullName evidence="8">RNA polymerase subunit sigma-24</fullName>
    </submittedName>
    <submittedName>
        <fullName evidence="10">Sigma-70 family RNA polymerase sigma factor</fullName>
    </submittedName>
</protein>
<evidence type="ECO:0000259" key="6">
    <source>
        <dbReference type="Pfam" id="PF04542"/>
    </source>
</evidence>
<dbReference type="EMBL" id="LNQL01000001">
    <property type="protein sequence ID" value="KSU50029.1"/>
    <property type="molecule type" value="Genomic_DNA"/>
</dbReference>
<dbReference type="PANTHER" id="PTHR43133">
    <property type="entry name" value="RNA POLYMERASE ECF-TYPE SIGMA FACTO"/>
    <property type="match status" value="1"/>
</dbReference>
<dbReference type="Pfam" id="PF04545">
    <property type="entry name" value="Sigma70_r4"/>
    <property type="match status" value="1"/>
</dbReference>
<evidence type="ECO:0000256" key="2">
    <source>
        <dbReference type="ARBA" id="ARBA00023015"/>
    </source>
</evidence>
<evidence type="ECO:0000313" key="11">
    <source>
        <dbReference type="Proteomes" id="UP000053797"/>
    </source>
</evidence>
<evidence type="ECO:0000259" key="7">
    <source>
        <dbReference type="Pfam" id="PF04545"/>
    </source>
</evidence>
<dbReference type="EMBL" id="LDQV01000042">
    <property type="protein sequence ID" value="KTR25279.1"/>
    <property type="molecule type" value="Genomic_DNA"/>
</dbReference>
<organism evidence="8 11">
    <name type="scientific">Exiguobacterium indicum</name>
    <dbReference type="NCBI Taxonomy" id="296995"/>
    <lineage>
        <taxon>Bacteria</taxon>
        <taxon>Bacillati</taxon>
        <taxon>Bacillota</taxon>
        <taxon>Bacilli</taxon>
        <taxon>Bacillales</taxon>
        <taxon>Bacillales Family XII. Incertae Sedis</taxon>
        <taxon>Exiguobacterium</taxon>
    </lineage>
</organism>
<dbReference type="Gene3D" id="1.10.1740.10">
    <property type="match status" value="1"/>
</dbReference>
<evidence type="ECO:0000256" key="5">
    <source>
        <dbReference type="ARBA" id="ARBA00023163"/>
    </source>
</evidence>
<proteinExistence type="inferred from homology"/>
<comment type="caution">
    <text evidence="8">The sequence shown here is derived from an EMBL/GenBank/DDBJ whole genome shotgun (WGS) entry which is preliminary data.</text>
</comment>
<reference evidence="9 12" key="2">
    <citation type="journal article" date="2016" name="Front. Microbiol.">
        <title>Genomic Resource of Rice Seed Associated Bacteria.</title>
        <authorList>
            <person name="Midha S."/>
            <person name="Bansal K."/>
            <person name="Sharma S."/>
            <person name="Kumar N."/>
            <person name="Patil P.P."/>
            <person name="Chaudhry V."/>
            <person name="Patil P.B."/>
        </authorList>
    </citation>
    <scope>NUCLEOTIDE SEQUENCE [LARGE SCALE GENOMIC DNA]</scope>
    <source>
        <strain evidence="9 12">RSA11</strain>
    </source>
</reference>
<dbReference type="SUPFAM" id="SSF88946">
    <property type="entry name" value="Sigma2 domain of RNA polymerase sigma factors"/>
    <property type="match status" value="1"/>
</dbReference>
<dbReference type="Proteomes" id="UP001387110">
    <property type="component" value="Unassembled WGS sequence"/>
</dbReference>
<dbReference type="OrthoDB" id="9784272at2"/>
<dbReference type="InterPro" id="IPR039425">
    <property type="entry name" value="RNA_pol_sigma-70-like"/>
</dbReference>
<reference evidence="10 13" key="3">
    <citation type="submission" date="2023-12" db="EMBL/GenBank/DDBJ databases">
        <authorList>
            <person name="Easwaran N."/>
            <person name="Lazarus H.P.S."/>
        </authorList>
    </citation>
    <scope>NUCLEOTIDE SEQUENCE [LARGE SCALE GENOMIC DNA]</scope>
    <source>
        <strain evidence="10 13">VIT-2023</strain>
    </source>
</reference>
<dbReference type="NCBIfam" id="TIGR02937">
    <property type="entry name" value="sigma70-ECF"/>
    <property type="match status" value="1"/>
</dbReference>
<dbReference type="SUPFAM" id="SSF88659">
    <property type="entry name" value="Sigma3 and sigma4 domains of RNA polymerase sigma factors"/>
    <property type="match status" value="1"/>
</dbReference>
<dbReference type="InterPro" id="IPR014284">
    <property type="entry name" value="RNA_pol_sigma-70_dom"/>
</dbReference>
<comment type="similarity">
    <text evidence="1">Belongs to the sigma-70 factor family. ECF subfamily.</text>
</comment>
<feature type="domain" description="RNA polymerase sigma-70 region 4" evidence="7">
    <location>
        <begin position="126"/>
        <end position="174"/>
    </location>
</feature>
<dbReference type="InterPro" id="IPR013324">
    <property type="entry name" value="RNA_pol_sigma_r3/r4-like"/>
</dbReference>
<dbReference type="GO" id="GO:0016987">
    <property type="term" value="F:sigma factor activity"/>
    <property type="evidence" value="ECO:0007669"/>
    <property type="project" value="UniProtKB-KW"/>
</dbReference>
<dbReference type="Pfam" id="PF04542">
    <property type="entry name" value="Sigma70_r2"/>
    <property type="match status" value="1"/>
</dbReference>
<evidence type="ECO:0000313" key="9">
    <source>
        <dbReference type="EMBL" id="KTR25279.1"/>
    </source>
</evidence>
<evidence type="ECO:0000256" key="3">
    <source>
        <dbReference type="ARBA" id="ARBA00023082"/>
    </source>
</evidence>
<dbReference type="InterPro" id="IPR007630">
    <property type="entry name" value="RNA_pol_sigma70_r4"/>
</dbReference>
<dbReference type="AlphaFoldDB" id="A0A0V8GIH9"/>
<dbReference type="GeneID" id="90837910"/>
<dbReference type="InterPro" id="IPR036388">
    <property type="entry name" value="WH-like_DNA-bd_sf"/>
</dbReference>